<keyword evidence="1" id="KW-0732">Signal</keyword>
<dbReference type="AlphaFoldDB" id="A0A4R6IJZ2"/>
<sequence>MRKIFLVVIITCLGWLAAAGQSAVYVCEKTGKWNAVHDDGNAPRMTMKEVEKEALKGCIERGGEDCRLFFSSKTKGRYAFFTGGEKGKYVFAIGTSQLSEKDAYKKATNNYLQKGGIIRPGCEYYSWYCSKDAMVKE</sequence>
<reference evidence="2 3" key="1">
    <citation type="submission" date="2019-03" db="EMBL/GenBank/DDBJ databases">
        <title>Genomic Encyclopedia of Archaeal and Bacterial Type Strains, Phase II (KMG-II): from individual species to whole genera.</title>
        <authorList>
            <person name="Goeker M."/>
        </authorList>
    </citation>
    <scope>NUCLEOTIDE SEQUENCE [LARGE SCALE GENOMIC DNA]</scope>
    <source>
        <strain evidence="2 3">DSM 28323</strain>
    </source>
</reference>
<gene>
    <name evidence="2" type="ORF">BC659_3408</name>
</gene>
<evidence type="ECO:0000256" key="1">
    <source>
        <dbReference type="SAM" id="SignalP"/>
    </source>
</evidence>
<organism evidence="2 3">
    <name type="scientific">Sediminibacterium goheungense</name>
    <dbReference type="NCBI Taxonomy" id="1086393"/>
    <lineage>
        <taxon>Bacteria</taxon>
        <taxon>Pseudomonadati</taxon>
        <taxon>Bacteroidota</taxon>
        <taxon>Chitinophagia</taxon>
        <taxon>Chitinophagales</taxon>
        <taxon>Chitinophagaceae</taxon>
        <taxon>Sediminibacterium</taxon>
    </lineage>
</organism>
<feature type="signal peptide" evidence="1">
    <location>
        <begin position="1"/>
        <end position="23"/>
    </location>
</feature>
<evidence type="ECO:0000313" key="2">
    <source>
        <dbReference type="EMBL" id="TDO22265.1"/>
    </source>
</evidence>
<evidence type="ECO:0000313" key="3">
    <source>
        <dbReference type="Proteomes" id="UP000295741"/>
    </source>
</evidence>
<evidence type="ECO:0008006" key="4">
    <source>
        <dbReference type="Google" id="ProtNLM"/>
    </source>
</evidence>
<name>A0A4R6IJZ2_9BACT</name>
<dbReference type="Proteomes" id="UP000295741">
    <property type="component" value="Unassembled WGS sequence"/>
</dbReference>
<protein>
    <recommendedName>
        <fullName evidence="4">DUF4189 domain-containing protein</fullName>
    </recommendedName>
</protein>
<feature type="chain" id="PRO_5020820175" description="DUF4189 domain-containing protein" evidence="1">
    <location>
        <begin position="24"/>
        <end position="137"/>
    </location>
</feature>
<dbReference type="RefSeq" id="WP_133475872.1">
    <property type="nucleotide sequence ID" value="NZ_SNWP01000018.1"/>
</dbReference>
<comment type="caution">
    <text evidence="2">The sequence shown here is derived from an EMBL/GenBank/DDBJ whole genome shotgun (WGS) entry which is preliminary data.</text>
</comment>
<proteinExistence type="predicted"/>
<dbReference type="EMBL" id="SNWP01000018">
    <property type="protein sequence ID" value="TDO22265.1"/>
    <property type="molecule type" value="Genomic_DNA"/>
</dbReference>
<accession>A0A4R6IJZ2</accession>
<keyword evidence="3" id="KW-1185">Reference proteome</keyword>